<dbReference type="Pfam" id="PF00364">
    <property type="entry name" value="Biotin_lipoyl"/>
    <property type="match status" value="1"/>
</dbReference>
<dbReference type="InterPro" id="IPR001882">
    <property type="entry name" value="Biotin_BS"/>
</dbReference>
<dbReference type="Proteomes" id="UP000317691">
    <property type="component" value="Unassembled WGS sequence"/>
</dbReference>
<proteinExistence type="predicted"/>
<keyword evidence="1" id="KW-0092">Biotin</keyword>
<dbReference type="Gene3D" id="2.40.50.100">
    <property type="match status" value="1"/>
</dbReference>
<evidence type="ECO:0000259" key="2">
    <source>
        <dbReference type="PROSITE" id="PS50968"/>
    </source>
</evidence>
<dbReference type="PROSITE" id="PS00188">
    <property type="entry name" value="BIOTIN"/>
    <property type="match status" value="1"/>
</dbReference>
<evidence type="ECO:0000256" key="1">
    <source>
        <dbReference type="ARBA" id="ARBA00023267"/>
    </source>
</evidence>
<dbReference type="InterPro" id="IPR000089">
    <property type="entry name" value="Biotin_lipoyl"/>
</dbReference>
<dbReference type="FunFam" id="2.40.50.100:FF:000003">
    <property type="entry name" value="Acetyl-CoA carboxylase biotin carboxyl carrier protein"/>
    <property type="match status" value="1"/>
</dbReference>
<protein>
    <submittedName>
        <fullName evidence="3">Biotin/lipoyl-binding protein</fullName>
    </submittedName>
</protein>
<name>A0A538TNS8_UNCEI</name>
<dbReference type="InterPro" id="IPR011053">
    <property type="entry name" value="Single_hybrid_motif"/>
</dbReference>
<evidence type="ECO:0000313" key="4">
    <source>
        <dbReference type="Proteomes" id="UP000317691"/>
    </source>
</evidence>
<sequence length="191" mass="19998">MACARRLGAVAGGGAGLSRLALRWEGRAVEAEIELRGSHAVLTRGGRRIEAEVRRVDDWVEIRSGDRIARCGAVATPRGVWVALEGRAYLLERVPRDAAALDGAPTTDEIRAPMTGRVVAVAARAGEAVREGDLLLTIEAMKMEFRLTAPEDGAIAEVLCAQGDRVELGQLLVKLRPGASTGGAPAGGPSA</sequence>
<evidence type="ECO:0000313" key="3">
    <source>
        <dbReference type="EMBL" id="TMQ65240.1"/>
    </source>
</evidence>
<dbReference type="PANTHER" id="PTHR45266">
    <property type="entry name" value="OXALOACETATE DECARBOXYLASE ALPHA CHAIN"/>
    <property type="match status" value="1"/>
</dbReference>
<dbReference type="SUPFAM" id="SSF51230">
    <property type="entry name" value="Single hybrid motif"/>
    <property type="match status" value="1"/>
</dbReference>
<dbReference type="CDD" id="cd06850">
    <property type="entry name" value="biotinyl_domain"/>
    <property type="match status" value="1"/>
</dbReference>
<organism evidence="3 4">
    <name type="scientific">Eiseniibacteriota bacterium</name>
    <dbReference type="NCBI Taxonomy" id="2212470"/>
    <lineage>
        <taxon>Bacteria</taxon>
        <taxon>Candidatus Eiseniibacteriota</taxon>
    </lineage>
</organism>
<comment type="caution">
    <text evidence="3">The sequence shown here is derived from an EMBL/GenBank/DDBJ whole genome shotgun (WGS) entry which is preliminary data.</text>
</comment>
<accession>A0A538TNS8</accession>
<dbReference type="InterPro" id="IPR050709">
    <property type="entry name" value="Biotin_Carboxyl_Carrier/Decarb"/>
</dbReference>
<dbReference type="EMBL" id="VBOZ01000014">
    <property type="protein sequence ID" value="TMQ65240.1"/>
    <property type="molecule type" value="Genomic_DNA"/>
</dbReference>
<dbReference type="PANTHER" id="PTHR45266:SF3">
    <property type="entry name" value="OXALOACETATE DECARBOXYLASE ALPHA CHAIN"/>
    <property type="match status" value="1"/>
</dbReference>
<dbReference type="AlphaFoldDB" id="A0A538TNS8"/>
<feature type="domain" description="Lipoyl-binding" evidence="2">
    <location>
        <begin position="99"/>
        <end position="176"/>
    </location>
</feature>
<reference evidence="3 4" key="1">
    <citation type="journal article" date="2019" name="Nat. Microbiol.">
        <title>Mediterranean grassland soil C-N compound turnover is dependent on rainfall and depth, and is mediated by genomically divergent microorganisms.</title>
        <authorList>
            <person name="Diamond S."/>
            <person name="Andeer P.F."/>
            <person name="Li Z."/>
            <person name="Crits-Christoph A."/>
            <person name="Burstein D."/>
            <person name="Anantharaman K."/>
            <person name="Lane K.R."/>
            <person name="Thomas B.C."/>
            <person name="Pan C."/>
            <person name="Northen T.R."/>
            <person name="Banfield J.F."/>
        </authorList>
    </citation>
    <scope>NUCLEOTIDE SEQUENCE [LARGE SCALE GENOMIC DNA]</scope>
    <source>
        <strain evidence="3">WS_9</strain>
    </source>
</reference>
<dbReference type="PROSITE" id="PS50968">
    <property type="entry name" value="BIOTINYL_LIPOYL"/>
    <property type="match status" value="1"/>
</dbReference>
<gene>
    <name evidence="3" type="ORF">E6K79_05615</name>
</gene>